<keyword evidence="2" id="KW-1185">Reference proteome</keyword>
<name>A0ABX8N6F9_9PSED</name>
<sequence length="294" mass="31497">MTNFLLELDRQQSVMTGTAGHSRAYSPYGAPNSTTGPGLGFCGQHRDPLTGYYGLGNGRRYYNPNLMRFVSTDSLSPFGRGGVNAYAYCGGDPINRTDPGAQYWRRVVGASSSLTTLTGAIVRTARNEALRLRHEHLVAQGQPSSFSPTPLLNRIGNTAFAATGVSGVLGNLLQGFENGWADDSLITVANGFGLANSGGNITGGVLSNFSAARETWALMGQPGVASSRVVSGTFLEITGFRMASEAVAYTVRRAWEHGQGVVRFLRAGAEGWRGWRAERNQPADIQMNDVRRSP</sequence>
<dbReference type="RefSeq" id="WP_217841404.1">
    <property type="nucleotide sequence ID" value="NZ_CP077076.1"/>
</dbReference>
<gene>
    <name evidence="1" type="ORF">KSS94_01800</name>
</gene>
<evidence type="ECO:0000313" key="2">
    <source>
        <dbReference type="Proteomes" id="UP001046350"/>
    </source>
</evidence>
<reference evidence="1" key="1">
    <citation type="journal article" date="2021" name="Microorganisms">
        <title>The Ever-Expanding Pseudomonas Genus: Description of 43 New Species and Partition of the Pseudomonas putida Group.</title>
        <authorList>
            <person name="Girard L."/>
            <person name="Lood C."/>
            <person name="Hofte M."/>
            <person name="Vandamme P."/>
            <person name="Rokni-Zadeh H."/>
            <person name="van Noort V."/>
            <person name="Lavigne R."/>
            <person name="De Mot R."/>
        </authorList>
    </citation>
    <scope>NUCLEOTIDE SEQUENCE</scope>
    <source>
        <strain evidence="1">COW40</strain>
    </source>
</reference>
<dbReference type="InterPro" id="IPR022385">
    <property type="entry name" value="Rhs_assc_core"/>
</dbReference>
<evidence type="ECO:0000313" key="1">
    <source>
        <dbReference type="EMBL" id="QXH51905.1"/>
    </source>
</evidence>
<protein>
    <submittedName>
        <fullName evidence="1">RHS repeat-associated core domain-containing protein</fullName>
    </submittedName>
</protein>
<dbReference type="Proteomes" id="UP001046350">
    <property type="component" value="Chromosome"/>
</dbReference>
<organism evidence="1 2">
    <name type="scientific">Pseudomonas fakonensis</name>
    <dbReference type="NCBI Taxonomy" id="2842355"/>
    <lineage>
        <taxon>Bacteria</taxon>
        <taxon>Pseudomonadati</taxon>
        <taxon>Pseudomonadota</taxon>
        <taxon>Gammaproteobacteria</taxon>
        <taxon>Pseudomonadales</taxon>
        <taxon>Pseudomonadaceae</taxon>
        <taxon>Pseudomonas</taxon>
    </lineage>
</organism>
<proteinExistence type="predicted"/>
<dbReference type="NCBIfam" id="TIGR03696">
    <property type="entry name" value="Rhs_assc_core"/>
    <property type="match status" value="1"/>
</dbReference>
<dbReference type="EMBL" id="CP077076">
    <property type="protein sequence ID" value="QXH51905.1"/>
    <property type="molecule type" value="Genomic_DNA"/>
</dbReference>
<accession>A0ABX8N6F9</accession>